<keyword evidence="2" id="KW-1185">Reference proteome</keyword>
<evidence type="ECO:0000313" key="2">
    <source>
        <dbReference type="Proteomes" id="UP001054252"/>
    </source>
</evidence>
<dbReference type="AlphaFoldDB" id="A0AAV5ITB2"/>
<proteinExistence type="predicted"/>
<sequence length="37" mass="4103">MNTVGFEPYAFVGSVYECTTFVSLLILGCDTMQTHKV</sequence>
<protein>
    <submittedName>
        <fullName evidence="1">Uncharacterized protein</fullName>
    </submittedName>
</protein>
<comment type="caution">
    <text evidence="1">The sequence shown here is derived from an EMBL/GenBank/DDBJ whole genome shotgun (WGS) entry which is preliminary data.</text>
</comment>
<reference evidence="1 2" key="1">
    <citation type="journal article" date="2021" name="Commun. Biol.">
        <title>The genome of Shorea leprosula (Dipterocarpaceae) highlights the ecological relevance of drought in aseasonal tropical rainforests.</title>
        <authorList>
            <person name="Ng K.K.S."/>
            <person name="Kobayashi M.J."/>
            <person name="Fawcett J.A."/>
            <person name="Hatakeyama M."/>
            <person name="Paape T."/>
            <person name="Ng C.H."/>
            <person name="Ang C.C."/>
            <person name="Tnah L.H."/>
            <person name="Lee C.T."/>
            <person name="Nishiyama T."/>
            <person name="Sese J."/>
            <person name="O'Brien M.J."/>
            <person name="Copetti D."/>
            <person name="Mohd Noor M.I."/>
            <person name="Ong R.C."/>
            <person name="Putra M."/>
            <person name="Sireger I.Z."/>
            <person name="Indrioko S."/>
            <person name="Kosugi Y."/>
            <person name="Izuno A."/>
            <person name="Isagi Y."/>
            <person name="Lee S.L."/>
            <person name="Shimizu K.K."/>
        </authorList>
    </citation>
    <scope>NUCLEOTIDE SEQUENCE [LARGE SCALE GENOMIC DNA]</scope>
    <source>
        <strain evidence="1">214</strain>
    </source>
</reference>
<accession>A0AAV5ITB2</accession>
<name>A0AAV5ITB2_9ROSI</name>
<dbReference type="Proteomes" id="UP001054252">
    <property type="component" value="Unassembled WGS sequence"/>
</dbReference>
<organism evidence="1 2">
    <name type="scientific">Rubroshorea leprosula</name>
    <dbReference type="NCBI Taxonomy" id="152421"/>
    <lineage>
        <taxon>Eukaryota</taxon>
        <taxon>Viridiplantae</taxon>
        <taxon>Streptophyta</taxon>
        <taxon>Embryophyta</taxon>
        <taxon>Tracheophyta</taxon>
        <taxon>Spermatophyta</taxon>
        <taxon>Magnoliopsida</taxon>
        <taxon>eudicotyledons</taxon>
        <taxon>Gunneridae</taxon>
        <taxon>Pentapetalae</taxon>
        <taxon>rosids</taxon>
        <taxon>malvids</taxon>
        <taxon>Malvales</taxon>
        <taxon>Dipterocarpaceae</taxon>
        <taxon>Rubroshorea</taxon>
    </lineage>
</organism>
<gene>
    <name evidence="1" type="ORF">SLEP1_g14341</name>
</gene>
<dbReference type="EMBL" id="BPVZ01000017">
    <property type="protein sequence ID" value="GKV01820.1"/>
    <property type="molecule type" value="Genomic_DNA"/>
</dbReference>
<evidence type="ECO:0000313" key="1">
    <source>
        <dbReference type="EMBL" id="GKV01820.1"/>
    </source>
</evidence>